<dbReference type="PRINTS" id="PR00153">
    <property type="entry name" value="CSAPPISMRASE"/>
</dbReference>
<evidence type="ECO:0000259" key="6">
    <source>
        <dbReference type="PROSITE" id="PS50072"/>
    </source>
</evidence>
<dbReference type="InterPro" id="IPR029000">
    <property type="entry name" value="Cyclophilin-like_dom_sf"/>
</dbReference>
<comment type="similarity">
    <text evidence="2 5">Belongs to the cyclophilin-type PPIase family.</text>
</comment>
<comment type="catalytic activity">
    <reaction evidence="5">
        <text>[protein]-peptidylproline (omega=180) = [protein]-peptidylproline (omega=0)</text>
        <dbReference type="Rhea" id="RHEA:16237"/>
        <dbReference type="Rhea" id="RHEA-COMP:10747"/>
        <dbReference type="Rhea" id="RHEA-COMP:10748"/>
        <dbReference type="ChEBI" id="CHEBI:83833"/>
        <dbReference type="ChEBI" id="CHEBI:83834"/>
        <dbReference type="EC" id="5.2.1.8"/>
    </reaction>
</comment>
<dbReference type="PROSITE" id="PS00170">
    <property type="entry name" value="CSA_PPIASE_1"/>
    <property type="match status" value="1"/>
</dbReference>
<organism evidence="7 8">
    <name type="scientific">Candidatus Komeilibacteria bacterium CG_4_10_14_0_8_um_filter_37_78</name>
    <dbReference type="NCBI Taxonomy" id="1974471"/>
    <lineage>
        <taxon>Bacteria</taxon>
        <taxon>Candidatus Komeiliibacteriota</taxon>
    </lineage>
</organism>
<keyword evidence="3 5" id="KW-0697">Rotamase</keyword>
<dbReference type="InterPro" id="IPR020892">
    <property type="entry name" value="Cyclophilin-type_PPIase_CS"/>
</dbReference>
<dbReference type="GO" id="GO:0006457">
    <property type="term" value="P:protein folding"/>
    <property type="evidence" value="ECO:0007669"/>
    <property type="project" value="InterPro"/>
</dbReference>
<evidence type="ECO:0000256" key="1">
    <source>
        <dbReference type="ARBA" id="ARBA00002388"/>
    </source>
</evidence>
<dbReference type="Pfam" id="PF00160">
    <property type="entry name" value="Pro_isomerase"/>
    <property type="match status" value="1"/>
</dbReference>
<dbReference type="PANTHER" id="PTHR45625:SF4">
    <property type="entry name" value="PEPTIDYLPROLYL ISOMERASE DOMAIN AND WD REPEAT-CONTAINING PROTEIN 1"/>
    <property type="match status" value="1"/>
</dbReference>
<dbReference type="GO" id="GO:0003755">
    <property type="term" value="F:peptidyl-prolyl cis-trans isomerase activity"/>
    <property type="evidence" value="ECO:0007669"/>
    <property type="project" value="UniProtKB-UniRule"/>
</dbReference>
<dbReference type="Gene3D" id="2.40.100.10">
    <property type="entry name" value="Cyclophilin-like"/>
    <property type="match status" value="1"/>
</dbReference>
<dbReference type="InterPro" id="IPR024936">
    <property type="entry name" value="Cyclophilin-type_PPIase"/>
</dbReference>
<dbReference type="PROSITE" id="PS50072">
    <property type="entry name" value="CSA_PPIASE_2"/>
    <property type="match status" value="1"/>
</dbReference>
<evidence type="ECO:0000313" key="7">
    <source>
        <dbReference type="EMBL" id="PIY94299.1"/>
    </source>
</evidence>
<feature type="domain" description="PPIase cyclophilin-type" evidence="6">
    <location>
        <begin position="14"/>
        <end position="170"/>
    </location>
</feature>
<evidence type="ECO:0000256" key="4">
    <source>
        <dbReference type="ARBA" id="ARBA00023235"/>
    </source>
</evidence>
<dbReference type="CDD" id="cd00317">
    <property type="entry name" value="cyclophilin"/>
    <property type="match status" value="1"/>
</dbReference>
<accession>A0A2M7RC36</accession>
<reference evidence="8" key="1">
    <citation type="submission" date="2017-09" db="EMBL/GenBank/DDBJ databases">
        <title>Depth-based differentiation of microbial function through sediment-hosted aquifers and enrichment of novel symbionts in the deep terrestrial subsurface.</title>
        <authorList>
            <person name="Probst A.J."/>
            <person name="Ladd B."/>
            <person name="Jarett J.K."/>
            <person name="Geller-Mcgrath D.E."/>
            <person name="Sieber C.M.K."/>
            <person name="Emerson J.B."/>
            <person name="Anantharaman K."/>
            <person name="Thomas B.C."/>
            <person name="Malmstrom R."/>
            <person name="Stieglmeier M."/>
            <person name="Klingl A."/>
            <person name="Woyke T."/>
            <person name="Ryan C.M."/>
            <person name="Banfield J.F."/>
        </authorList>
    </citation>
    <scope>NUCLEOTIDE SEQUENCE [LARGE SCALE GENOMIC DNA]</scope>
</reference>
<dbReference type="InterPro" id="IPR002130">
    <property type="entry name" value="Cyclophilin-type_PPIase_dom"/>
</dbReference>
<dbReference type="EC" id="5.2.1.8" evidence="5"/>
<dbReference type="PIRSF" id="PIRSF001467">
    <property type="entry name" value="Peptidylpro_ismrse"/>
    <property type="match status" value="1"/>
</dbReference>
<evidence type="ECO:0000256" key="2">
    <source>
        <dbReference type="ARBA" id="ARBA00007365"/>
    </source>
</evidence>
<dbReference type="PANTHER" id="PTHR45625">
    <property type="entry name" value="PEPTIDYL-PROLYL CIS-TRANS ISOMERASE-RELATED"/>
    <property type="match status" value="1"/>
</dbReference>
<comment type="caution">
    <text evidence="7">The sequence shown here is derived from an EMBL/GenBank/DDBJ whole genome shotgun (WGS) entry which is preliminary data.</text>
</comment>
<name>A0A2M7RC36_9BACT</name>
<dbReference type="SUPFAM" id="SSF50891">
    <property type="entry name" value="Cyclophilin-like"/>
    <property type="match status" value="1"/>
</dbReference>
<dbReference type="AlphaFoldDB" id="A0A2M7RC36"/>
<dbReference type="EMBL" id="PFMC01000069">
    <property type="protein sequence ID" value="PIY94299.1"/>
    <property type="molecule type" value="Genomic_DNA"/>
</dbReference>
<keyword evidence="4 5" id="KW-0413">Isomerase</keyword>
<sequence length="171" mass="18377">MILAPSEQPNLLSKYTKATLQTNMGDVVVKFYGEDSPVTVNNFLYLAEQGVYNGTKFHRVIKDFMVQGGDPFSANDQGIPGTGGPGYKFDDEFNSHPLVQGSLAMANAGPNTNGSQFFIVTAASTPWLDGAHTNFGTVIEGLDIVMAMEDVQTGANDKPLSDIVVNKIILE</sequence>
<gene>
    <name evidence="7" type="ORF">COY67_02740</name>
</gene>
<comment type="function">
    <text evidence="1 5">PPIases accelerate the folding of proteins. It catalyzes the cis-trans isomerization of proline imidic peptide bonds in oligopeptides.</text>
</comment>
<dbReference type="Proteomes" id="UP000228689">
    <property type="component" value="Unassembled WGS sequence"/>
</dbReference>
<protein>
    <recommendedName>
        <fullName evidence="5">Peptidyl-prolyl cis-trans isomerase</fullName>
        <shortName evidence="5">PPIase</shortName>
        <ecNumber evidence="5">5.2.1.8</ecNumber>
    </recommendedName>
</protein>
<evidence type="ECO:0000256" key="3">
    <source>
        <dbReference type="ARBA" id="ARBA00023110"/>
    </source>
</evidence>
<evidence type="ECO:0000313" key="8">
    <source>
        <dbReference type="Proteomes" id="UP000228689"/>
    </source>
</evidence>
<evidence type="ECO:0000256" key="5">
    <source>
        <dbReference type="RuleBase" id="RU363019"/>
    </source>
</evidence>
<dbReference type="InterPro" id="IPR044666">
    <property type="entry name" value="Cyclophilin_A-like"/>
</dbReference>
<proteinExistence type="inferred from homology"/>